<feature type="chain" id="PRO_5014345854" description="Sugar ABC transporter" evidence="1">
    <location>
        <begin position="20"/>
        <end position="327"/>
    </location>
</feature>
<dbReference type="Pfam" id="PF04392">
    <property type="entry name" value="ABC_sub_bind"/>
    <property type="match status" value="1"/>
</dbReference>
<feature type="signal peptide" evidence="1">
    <location>
        <begin position="1"/>
        <end position="19"/>
    </location>
</feature>
<evidence type="ECO:0008006" key="4">
    <source>
        <dbReference type="Google" id="ProtNLM"/>
    </source>
</evidence>
<dbReference type="Gene3D" id="3.40.50.2300">
    <property type="match status" value="1"/>
</dbReference>
<evidence type="ECO:0000256" key="1">
    <source>
        <dbReference type="SAM" id="SignalP"/>
    </source>
</evidence>
<dbReference type="AlphaFoldDB" id="A0A2K4MQW4"/>
<evidence type="ECO:0000313" key="3">
    <source>
        <dbReference type="Proteomes" id="UP000236416"/>
    </source>
</evidence>
<keyword evidence="1" id="KW-0732">Signal</keyword>
<keyword evidence="3" id="KW-1185">Reference proteome</keyword>
<accession>A0A2K4MQW4</accession>
<dbReference type="PANTHER" id="PTHR35271">
    <property type="entry name" value="ABC TRANSPORTER, SUBSTRATE-BINDING LIPOPROTEIN-RELATED"/>
    <property type="match status" value="1"/>
</dbReference>
<protein>
    <recommendedName>
        <fullName evidence="4">Sugar ABC transporter</fullName>
    </recommendedName>
</protein>
<dbReference type="Proteomes" id="UP000236416">
    <property type="component" value="Unassembled WGS sequence"/>
</dbReference>
<dbReference type="InterPro" id="IPR007487">
    <property type="entry name" value="ABC_transpt-TYRBP-like"/>
</dbReference>
<dbReference type="PANTHER" id="PTHR35271:SF1">
    <property type="entry name" value="ABC TRANSPORTER, SUBSTRATE-BINDING LIPOPROTEIN"/>
    <property type="match status" value="1"/>
</dbReference>
<name>A0A2K4MQW4_9NEIS</name>
<dbReference type="RefSeq" id="WP_103318967.1">
    <property type="nucleotide sequence ID" value="NZ_PPTF01000026.1"/>
</dbReference>
<dbReference type="EMBL" id="PPTF01000026">
    <property type="protein sequence ID" value="POA99165.1"/>
    <property type="molecule type" value="Genomic_DNA"/>
</dbReference>
<organism evidence="2 3">
    <name type="scientific">Chromobacterium sinusclupearum</name>
    <dbReference type="NCBI Taxonomy" id="2077146"/>
    <lineage>
        <taxon>Bacteria</taxon>
        <taxon>Pseudomonadati</taxon>
        <taxon>Pseudomonadota</taxon>
        <taxon>Betaproteobacteria</taxon>
        <taxon>Neisseriales</taxon>
        <taxon>Chromobacteriaceae</taxon>
        <taxon>Chromobacterium</taxon>
    </lineage>
</organism>
<evidence type="ECO:0000313" key="2">
    <source>
        <dbReference type="EMBL" id="POA99165.1"/>
    </source>
</evidence>
<reference evidence="2 3" key="1">
    <citation type="submission" date="2018-01" db="EMBL/GenBank/DDBJ databases">
        <title>Genomic Sequence of Chromobacterium MWU13-2610 from wild cranberry bogs within the Cape Cod National Seashore.</title>
        <authorList>
            <person name="O'Hara-Hanley K."/>
            <person name="Soby S."/>
            <person name="Harrison A."/>
        </authorList>
    </citation>
    <scope>NUCLEOTIDE SEQUENCE [LARGE SCALE GENOMIC DNA]</scope>
    <source>
        <strain evidence="2 3">MWU13-2610</strain>
    </source>
</reference>
<gene>
    <name evidence="2" type="ORF">C2134_07800</name>
</gene>
<comment type="caution">
    <text evidence="2">The sequence shown here is derived from an EMBL/GenBank/DDBJ whole genome shotgun (WGS) entry which is preliminary data.</text>
</comment>
<sequence length="327" mass="36457">MKSLTLLLILLLGASQICAQGLKRIYVIDSYSDQYAWSHAYREVLKTELAPLAALSFFELNSKVDKPDKVKATAGRLVRLIDHDKPDLVIAGDDASLEFVGAMIDNKIPVVYLGINNNPRRYFKTPQQNVTGVLERPLFSRNILSIAPFAPGNAHNILILFDKEMTADVIEQESFDNLPAIKLGMFDVMMAEAATFEDWQQIVASAKDKYRAIWVGLYFALHDRNGRYVPGDEVMQWTMQHTPVPVFAFWSFAVGPNRAIGGIVLTGAEQGQAAASIAKSILIHHKPPSSIFPTIPSEGTFIFSRSGLDRWHIKLPNDMLKKTTLLD</sequence>
<proteinExistence type="predicted"/>